<dbReference type="Gene3D" id="3.40.50.1100">
    <property type="match status" value="2"/>
</dbReference>
<proteinExistence type="inferred from homology"/>
<evidence type="ECO:0000256" key="11">
    <source>
        <dbReference type="NCBIfam" id="TIGR00260"/>
    </source>
</evidence>
<dbReference type="PANTHER" id="PTHR42690">
    <property type="entry name" value="THREONINE SYNTHASE FAMILY MEMBER"/>
    <property type="match status" value="1"/>
</dbReference>
<dbReference type="Proteomes" id="UP001230156">
    <property type="component" value="Unassembled WGS sequence"/>
</dbReference>
<organism evidence="14 15">
    <name type="scientific">Dongia sedimenti</name>
    <dbReference type="NCBI Taxonomy" id="3064282"/>
    <lineage>
        <taxon>Bacteria</taxon>
        <taxon>Pseudomonadati</taxon>
        <taxon>Pseudomonadota</taxon>
        <taxon>Alphaproteobacteria</taxon>
        <taxon>Rhodospirillales</taxon>
        <taxon>Dongiaceae</taxon>
        <taxon>Dongia</taxon>
    </lineage>
</organism>
<feature type="domain" description="Tryptophan synthase beta chain-like PALP" evidence="12">
    <location>
        <begin position="88"/>
        <end position="329"/>
    </location>
</feature>
<comment type="catalytic activity">
    <reaction evidence="10">
        <text>O-phospho-L-homoserine + H2O = L-threonine + phosphate</text>
        <dbReference type="Rhea" id="RHEA:10840"/>
        <dbReference type="ChEBI" id="CHEBI:15377"/>
        <dbReference type="ChEBI" id="CHEBI:43474"/>
        <dbReference type="ChEBI" id="CHEBI:57590"/>
        <dbReference type="ChEBI" id="CHEBI:57926"/>
        <dbReference type="EC" id="4.2.3.1"/>
    </reaction>
</comment>
<dbReference type="Pfam" id="PF14821">
    <property type="entry name" value="Thr_synth_N"/>
    <property type="match status" value="1"/>
</dbReference>
<dbReference type="InterPro" id="IPR051166">
    <property type="entry name" value="Threonine_Synthase"/>
</dbReference>
<dbReference type="PROSITE" id="PS00165">
    <property type="entry name" value="DEHYDRATASE_SER_THR"/>
    <property type="match status" value="1"/>
</dbReference>
<comment type="similarity">
    <text evidence="3">Belongs to the threonine synthase family.</text>
</comment>
<comment type="pathway">
    <text evidence="2">Amino-acid biosynthesis; L-threonine biosynthesis; L-threonine from L-aspartate: step 5/5.</text>
</comment>
<evidence type="ECO:0000256" key="1">
    <source>
        <dbReference type="ARBA" id="ARBA00001933"/>
    </source>
</evidence>
<dbReference type="InterPro" id="IPR000634">
    <property type="entry name" value="Ser/Thr_deHydtase_PyrdxlP-BS"/>
</dbReference>
<accession>A0ABU0YH14</accession>
<keyword evidence="6" id="KW-0028">Amino-acid biosynthesis</keyword>
<keyword evidence="7" id="KW-0791">Threonine biosynthesis</keyword>
<evidence type="ECO:0000256" key="7">
    <source>
        <dbReference type="ARBA" id="ARBA00022697"/>
    </source>
</evidence>
<evidence type="ECO:0000313" key="14">
    <source>
        <dbReference type="EMBL" id="MDQ7247009.1"/>
    </source>
</evidence>
<name>A0ABU0YH14_9PROT</name>
<dbReference type="NCBIfam" id="TIGR00260">
    <property type="entry name" value="thrC"/>
    <property type="match status" value="1"/>
</dbReference>
<evidence type="ECO:0000256" key="3">
    <source>
        <dbReference type="ARBA" id="ARBA00005517"/>
    </source>
</evidence>
<sequence>MRYISTRGAAPRLDFEAVLLAGLARDGGLYVPESWPSLKPKTLAGFDGKPYAEVAAAVMAPFIGKAIPQKTFQSMVAETYAGFRHAAVTPLVEVGEGVWIEELFHGPTLAFKDLALQLVGRLYDHVLKKQGRRVTIIGATSGDTGSAALEACRDRRAIDIFILHPLGRVSEVQRRQMTTIDAGNVFNIAIDGSFDDCQDIVKACFNDHAFSDKIGMSAVNSINWARVMAQIVYYVTAAVALGAPNRKLAFSVPSGNFGNVYAGYAAKQMGLDVSQFIVGSNRNDILTRFFKSGSMKVSGVVPSLSPSMDIQISSNLERLLFDLFKRNGPKLGEAMNAFRKTGRFAAPKSGWPAVQKLFTGYKLDDAGTLKAMADLYKRTGMLIDPHSAIGVAAAEAARKDKSIPVVALATAHPAKFPDAVEKATGIRPALPAHLGNLLSRRERYDVLPKDLGKIQDYVLSHRRSGSGN</sequence>
<feature type="domain" description="Threonine synthase N-terminal" evidence="13">
    <location>
        <begin position="2"/>
        <end position="80"/>
    </location>
</feature>
<evidence type="ECO:0000256" key="8">
    <source>
        <dbReference type="ARBA" id="ARBA00022898"/>
    </source>
</evidence>
<comment type="caution">
    <text evidence="14">The sequence shown here is derived from an EMBL/GenBank/DDBJ whole genome shotgun (WGS) entry which is preliminary data.</text>
</comment>
<dbReference type="InterPro" id="IPR036052">
    <property type="entry name" value="TrpB-like_PALP_sf"/>
</dbReference>
<dbReference type="InterPro" id="IPR037158">
    <property type="entry name" value="Thr_synth_N_sf"/>
</dbReference>
<dbReference type="PANTHER" id="PTHR42690:SF1">
    <property type="entry name" value="THREONINE SYNTHASE-LIKE 2"/>
    <property type="match status" value="1"/>
</dbReference>
<reference evidence="15" key="1">
    <citation type="submission" date="2023-08" db="EMBL/GenBank/DDBJ databases">
        <title>Rhodospirillaceae gen. nov., a novel taxon isolated from the Yangtze River Yuezi River estuary sludge.</title>
        <authorList>
            <person name="Ruan L."/>
        </authorList>
    </citation>
    <scope>NUCLEOTIDE SEQUENCE [LARGE SCALE GENOMIC DNA]</scope>
    <source>
        <strain evidence="15">R-7</strain>
    </source>
</reference>
<evidence type="ECO:0000256" key="2">
    <source>
        <dbReference type="ARBA" id="ARBA00004979"/>
    </source>
</evidence>
<evidence type="ECO:0000256" key="9">
    <source>
        <dbReference type="ARBA" id="ARBA00023239"/>
    </source>
</evidence>
<keyword evidence="8" id="KW-0663">Pyridoxal phosphate</keyword>
<dbReference type="SUPFAM" id="SSF53686">
    <property type="entry name" value="Tryptophan synthase beta subunit-like PLP-dependent enzymes"/>
    <property type="match status" value="1"/>
</dbReference>
<protein>
    <recommendedName>
        <fullName evidence="5 11">Threonine synthase</fullName>
        <ecNumber evidence="4 11">4.2.3.1</ecNumber>
    </recommendedName>
</protein>
<evidence type="ECO:0000259" key="13">
    <source>
        <dbReference type="Pfam" id="PF14821"/>
    </source>
</evidence>
<dbReference type="InterPro" id="IPR029144">
    <property type="entry name" value="Thr_synth_N"/>
</dbReference>
<evidence type="ECO:0000256" key="10">
    <source>
        <dbReference type="ARBA" id="ARBA00049144"/>
    </source>
</evidence>
<evidence type="ECO:0000256" key="6">
    <source>
        <dbReference type="ARBA" id="ARBA00022605"/>
    </source>
</evidence>
<dbReference type="Gene3D" id="3.90.1380.10">
    <property type="entry name" value="Threonine synthase, N-terminal domain"/>
    <property type="match status" value="1"/>
</dbReference>
<evidence type="ECO:0000256" key="5">
    <source>
        <dbReference type="ARBA" id="ARBA00018679"/>
    </source>
</evidence>
<gene>
    <name evidence="14" type="primary">thrC</name>
    <name evidence="14" type="ORF">Q8A70_05005</name>
</gene>
<keyword evidence="15" id="KW-1185">Reference proteome</keyword>
<dbReference type="Pfam" id="PF00291">
    <property type="entry name" value="PALP"/>
    <property type="match status" value="1"/>
</dbReference>
<comment type="cofactor">
    <cofactor evidence="1">
        <name>pyridoxal 5'-phosphate</name>
        <dbReference type="ChEBI" id="CHEBI:597326"/>
    </cofactor>
</comment>
<dbReference type="InterPro" id="IPR004450">
    <property type="entry name" value="Thr_synthase-like"/>
</dbReference>
<dbReference type="InterPro" id="IPR001926">
    <property type="entry name" value="TrpB-like_PALP"/>
</dbReference>
<dbReference type="Pfam" id="PF24857">
    <property type="entry name" value="THR4_C"/>
    <property type="match status" value="1"/>
</dbReference>
<keyword evidence="9 14" id="KW-0456">Lyase</keyword>
<dbReference type="GO" id="GO:0004795">
    <property type="term" value="F:threonine synthase activity"/>
    <property type="evidence" value="ECO:0007669"/>
    <property type="project" value="UniProtKB-EC"/>
</dbReference>
<dbReference type="RefSeq" id="WP_379954419.1">
    <property type="nucleotide sequence ID" value="NZ_JAUYVI010000002.1"/>
</dbReference>
<dbReference type="CDD" id="cd01560">
    <property type="entry name" value="Thr-synth_2"/>
    <property type="match status" value="1"/>
</dbReference>
<evidence type="ECO:0000256" key="4">
    <source>
        <dbReference type="ARBA" id="ARBA00013028"/>
    </source>
</evidence>
<evidence type="ECO:0000313" key="15">
    <source>
        <dbReference type="Proteomes" id="UP001230156"/>
    </source>
</evidence>
<dbReference type="EC" id="4.2.3.1" evidence="4 11"/>
<dbReference type="EMBL" id="JAUYVI010000002">
    <property type="protein sequence ID" value="MDQ7247009.1"/>
    <property type="molecule type" value="Genomic_DNA"/>
</dbReference>
<evidence type="ECO:0000259" key="12">
    <source>
        <dbReference type="Pfam" id="PF00291"/>
    </source>
</evidence>